<reference evidence="6" key="1">
    <citation type="journal article" date="2023" name="Insect Mol. Biol.">
        <title>Genome sequencing provides insights into the evolution of gene families encoding plant cell wall-degrading enzymes in longhorned beetles.</title>
        <authorList>
            <person name="Shin N.R."/>
            <person name="Okamura Y."/>
            <person name="Kirsch R."/>
            <person name="Pauchet Y."/>
        </authorList>
    </citation>
    <scope>NUCLEOTIDE SEQUENCE</scope>
    <source>
        <strain evidence="6">RBIC_L_NR</strain>
    </source>
</reference>
<evidence type="ECO:0000313" key="6">
    <source>
        <dbReference type="EMBL" id="KAJ8951195.1"/>
    </source>
</evidence>
<dbReference type="Proteomes" id="UP001162156">
    <property type="component" value="Unassembled WGS sequence"/>
</dbReference>
<evidence type="ECO:0000313" key="7">
    <source>
        <dbReference type="Proteomes" id="UP001162156"/>
    </source>
</evidence>
<keyword evidence="2 5" id="KW-0812">Transmembrane</keyword>
<dbReference type="SUPFAM" id="SSF48652">
    <property type="entry name" value="Tetraspanin"/>
    <property type="match status" value="1"/>
</dbReference>
<dbReference type="InterPro" id="IPR008952">
    <property type="entry name" value="Tetraspanin_EC2_sf"/>
</dbReference>
<feature type="transmembrane region" description="Helical" evidence="5">
    <location>
        <begin position="181"/>
        <end position="204"/>
    </location>
</feature>
<comment type="caution">
    <text evidence="6">The sequence shown here is derived from an EMBL/GenBank/DDBJ whole genome shotgun (WGS) entry which is preliminary data.</text>
</comment>
<dbReference type="Pfam" id="PF00335">
    <property type="entry name" value="Tetraspanin"/>
    <property type="match status" value="1"/>
</dbReference>
<dbReference type="AlphaFoldDB" id="A0AAV8YJP1"/>
<evidence type="ECO:0000256" key="2">
    <source>
        <dbReference type="ARBA" id="ARBA00022692"/>
    </source>
</evidence>
<dbReference type="EMBL" id="JANEYF010002127">
    <property type="protein sequence ID" value="KAJ8951195.1"/>
    <property type="molecule type" value="Genomic_DNA"/>
</dbReference>
<comment type="subcellular location">
    <subcellularLocation>
        <location evidence="1">Membrane</location>
        <topology evidence="1">Multi-pass membrane protein</topology>
    </subcellularLocation>
</comment>
<dbReference type="GO" id="GO:0016020">
    <property type="term" value="C:membrane"/>
    <property type="evidence" value="ECO:0007669"/>
    <property type="project" value="UniProtKB-SubCell"/>
</dbReference>
<feature type="transmembrane region" description="Helical" evidence="5">
    <location>
        <begin position="35"/>
        <end position="57"/>
    </location>
</feature>
<dbReference type="Gene3D" id="1.10.1450.10">
    <property type="entry name" value="Tetraspanin"/>
    <property type="match status" value="1"/>
</dbReference>
<keyword evidence="7" id="KW-1185">Reference proteome</keyword>
<keyword evidence="3 5" id="KW-1133">Transmembrane helix</keyword>
<accession>A0AAV8YJP1</accession>
<evidence type="ECO:0000256" key="3">
    <source>
        <dbReference type="ARBA" id="ARBA00022989"/>
    </source>
</evidence>
<dbReference type="InterPro" id="IPR018499">
    <property type="entry name" value="Tetraspanin/Peripherin"/>
</dbReference>
<evidence type="ECO:0000256" key="1">
    <source>
        <dbReference type="ARBA" id="ARBA00004141"/>
    </source>
</evidence>
<protein>
    <recommendedName>
        <fullName evidence="8">Tetraspanin</fullName>
    </recommendedName>
</protein>
<keyword evidence="4 5" id="KW-0472">Membrane</keyword>
<evidence type="ECO:0000256" key="4">
    <source>
        <dbReference type="ARBA" id="ARBA00023136"/>
    </source>
</evidence>
<evidence type="ECO:0000256" key="5">
    <source>
        <dbReference type="SAM" id="Phobius"/>
    </source>
</evidence>
<sequence length="214" mass="23574">MPDTVLLLDTNLSTAIVKTILNMKTYEVLKCNEKLFAIAGIGAAIWMFVDPTIPLHFTQESHDYLITTVIILLASIILLIVALLGIYSVSKEVRKALVAMQCCGAESPRDWTRGKELNMGVSSSPTMFDIPESCCRPEIDPKECVAATHLKVGSDPNTKIIYERGCYIYIMDKLDDNVQTILIIGGIILAVQVLGLVLGLILACSMNRSHRYKA</sequence>
<name>A0AAV8YJP1_9CUCU</name>
<evidence type="ECO:0008006" key="8">
    <source>
        <dbReference type="Google" id="ProtNLM"/>
    </source>
</evidence>
<feature type="transmembrane region" description="Helical" evidence="5">
    <location>
        <begin position="64"/>
        <end position="87"/>
    </location>
</feature>
<proteinExistence type="predicted"/>
<organism evidence="6 7">
    <name type="scientific">Rhamnusium bicolor</name>
    <dbReference type="NCBI Taxonomy" id="1586634"/>
    <lineage>
        <taxon>Eukaryota</taxon>
        <taxon>Metazoa</taxon>
        <taxon>Ecdysozoa</taxon>
        <taxon>Arthropoda</taxon>
        <taxon>Hexapoda</taxon>
        <taxon>Insecta</taxon>
        <taxon>Pterygota</taxon>
        <taxon>Neoptera</taxon>
        <taxon>Endopterygota</taxon>
        <taxon>Coleoptera</taxon>
        <taxon>Polyphaga</taxon>
        <taxon>Cucujiformia</taxon>
        <taxon>Chrysomeloidea</taxon>
        <taxon>Cerambycidae</taxon>
        <taxon>Lepturinae</taxon>
        <taxon>Rhagiini</taxon>
        <taxon>Rhamnusium</taxon>
    </lineage>
</organism>
<gene>
    <name evidence="6" type="ORF">NQ314_007696</name>
</gene>